<evidence type="ECO:0000256" key="2">
    <source>
        <dbReference type="ARBA" id="ARBA00022741"/>
    </source>
</evidence>
<evidence type="ECO:0000256" key="1">
    <source>
        <dbReference type="ARBA" id="ARBA00022679"/>
    </source>
</evidence>
<dbReference type="Gene3D" id="3.30.200.20">
    <property type="entry name" value="Phosphorylase Kinase, domain 1"/>
    <property type="match status" value="1"/>
</dbReference>
<evidence type="ECO:0000259" key="7">
    <source>
        <dbReference type="PROSITE" id="PS50011"/>
    </source>
</evidence>
<gene>
    <name evidence="8" type="ORF">ACMD2_19065</name>
</gene>
<evidence type="ECO:0000313" key="8">
    <source>
        <dbReference type="EMBL" id="OAY85421.1"/>
    </source>
</evidence>
<organism evidence="8 9">
    <name type="scientific">Ananas comosus</name>
    <name type="common">Pineapple</name>
    <name type="synonym">Ananas ananas</name>
    <dbReference type="NCBI Taxonomy" id="4615"/>
    <lineage>
        <taxon>Eukaryota</taxon>
        <taxon>Viridiplantae</taxon>
        <taxon>Streptophyta</taxon>
        <taxon>Embryophyta</taxon>
        <taxon>Tracheophyta</taxon>
        <taxon>Spermatophyta</taxon>
        <taxon>Magnoliopsida</taxon>
        <taxon>Liliopsida</taxon>
        <taxon>Poales</taxon>
        <taxon>Bromeliaceae</taxon>
        <taxon>Bromelioideae</taxon>
        <taxon>Ananas</taxon>
    </lineage>
</organism>
<comment type="similarity">
    <text evidence="6">Belongs to the protein kinase superfamily.</text>
</comment>
<dbReference type="PROSITE" id="PS50011">
    <property type="entry name" value="PROTEIN_KINASE_DOM"/>
    <property type="match status" value="1"/>
</dbReference>
<keyword evidence="8" id="KW-0675">Receptor</keyword>
<evidence type="ECO:0000256" key="6">
    <source>
        <dbReference type="RuleBase" id="RU000304"/>
    </source>
</evidence>
<sequence length="347" mass="36101">MLRRYLCCGAGFGDGDGRVADEPEPECEKVDGGGDVVRQFSWSEIESVTSGFTSPVIGEGGFSTVYLGRLPGSPSPSAVKVHFSSERLHIAFRRELDVLLRLPRHPNVVRLIGFSDDQEEGALVFEYAPNGNLHDKLHGGGGRILGWAERVSIARQVAGALDHLHERCGDLPVVHGDVKSANVVLGAGHEARLCDFGSAQLGFAAAVARPARAAVVGSPGYVDPHYLRSGLLTKGSDAYSFGVLLLELLTGAEAFSAGGALTAAIGPKLLRSAGGGGGGGIGDLVDPRLGAEFDAEEAAEMVKLAAACVAGTPSLRPSMAEVVRAMEEKACKSISAVRARSNGKCNS</sequence>
<evidence type="ECO:0000256" key="5">
    <source>
        <dbReference type="PROSITE-ProRule" id="PRU10141"/>
    </source>
</evidence>
<dbReference type="PROSITE" id="PS00107">
    <property type="entry name" value="PROTEIN_KINASE_ATP"/>
    <property type="match status" value="1"/>
</dbReference>
<name>A0A199W853_ANACO</name>
<dbReference type="Proteomes" id="UP000092600">
    <property type="component" value="Unassembled WGS sequence"/>
</dbReference>
<feature type="domain" description="Protein kinase" evidence="7">
    <location>
        <begin position="51"/>
        <end position="330"/>
    </location>
</feature>
<dbReference type="GO" id="GO:0004674">
    <property type="term" value="F:protein serine/threonine kinase activity"/>
    <property type="evidence" value="ECO:0007669"/>
    <property type="project" value="UniProtKB-KW"/>
</dbReference>
<dbReference type="InterPro" id="IPR008271">
    <property type="entry name" value="Ser/Thr_kinase_AS"/>
</dbReference>
<dbReference type="Gene3D" id="1.10.510.10">
    <property type="entry name" value="Transferase(Phosphotransferase) domain 1"/>
    <property type="match status" value="1"/>
</dbReference>
<dbReference type="Pfam" id="PF00069">
    <property type="entry name" value="Pkinase"/>
    <property type="match status" value="1"/>
</dbReference>
<dbReference type="EMBL" id="LSRQ01000096">
    <property type="protein sequence ID" value="OAY85421.1"/>
    <property type="molecule type" value="Genomic_DNA"/>
</dbReference>
<feature type="binding site" evidence="5">
    <location>
        <position position="80"/>
    </location>
    <ligand>
        <name>ATP</name>
        <dbReference type="ChEBI" id="CHEBI:30616"/>
    </ligand>
</feature>
<protein>
    <submittedName>
        <fullName evidence="8">Putative receptor-like protein kinase</fullName>
    </submittedName>
</protein>
<dbReference type="InterPro" id="IPR017441">
    <property type="entry name" value="Protein_kinase_ATP_BS"/>
</dbReference>
<dbReference type="SMART" id="SM00220">
    <property type="entry name" value="S_TKc"/>
    <property type="match status" value="1"/>
</dbReference>
<keyword evidence="1" id="KW-0808">Transferase</keyword>
<dbReference type="STRING" id="4615.A0A199W853"/>
<dbReference type="PANTHER" id="PTHR27001:SF585">
    <property type="entry name" value="OS02G0648100 PROTEIN"/>
    <property type="match status" value="1"/>
</dbReference>
<reference evidence="8 9" key="1">
    <citation type="journal article" date="2016" name="DNA Res.">
        <title>The draft genome of MD-2 pineapple using hybrid error correction of long reads.</title>
        <authorList>
            <person name="Redwan R.M."/>
            <person name="Saidin A."/>
            <person name="Kumar S.V."/>
        </authorList>
    </citation>
    <scope>NUCLEOTIDE SEQUENCE [LARGE SCALE GENOMIC DNA]</scope>
    <source>
        <strain evidence="9">cv. MD2</strain>
        <tissue evidence="8">Leaf</tissue>
    </source>
</reference>
<dbReference type="PANTHER" id="PTHR27001">
    <property type="entry name" value="OS01G0253100 PROTEIN"/>
    <property type="match status" value="1"/>
</dbReference>
<dbReference type="InterPro" id="IPR000719">
    <property type="entry name" value="Prot_kinase_dom"/>
</dbReference>
<comment type="caution">
    <text evidence="8">The sequence shown here is derived from an EMBL/GenBank/DDBJ whole genome shotgun (WGS) entry which is preliminary data.</text>
</comment>
<proteinExistence type="inferred from homology"/>
<evidence type="ECO:0000256" key="4">
    <source>
        <dbReference type="ARBA" id="ARBA00022840"/>
    </source>
</evidence>
<accession>A0A199W853</accession>
<dbReference type="GO" id="GO:0005524">
    <property type="term" value="F:ATP binding"/>
    <property type="evidence" value="ECO:0007669"/>
    <property type="project" value="UniProtKB-UniRule"/>
</dbReference>
<keyword evidence="4 5" id="KW-0067">ATP-binding</keyword>
<dbReference type="GO" id="GO:0005886">
    <property type="term" value="C:plasma membrane"/>
    <property type="evidence" value="ECO:0007669"/>
    <property type="project" value="TreeGrafter"/>
</dbReference>
<keyword evidence="2 5" id="KW-0547">Nucleotide-binding</keyword>
<dbReference type="AlphaFoldDB" id="A0A199W853"/>
<evidence type="ECO:0000313" key="9">
    <source>
        <dbReference type="Proteomes" id="UP000092600"/>
    </source>
</evidence>
<evidence type="ECO:0000256" key="3">
    <source>
        <dbReference type="ARBA" id="ARBA00022777"/>
    </source>
</evidence>
<dbReference type="InterPro" id="IPR011009">
    <property type="entry name" value="Kinase-like_dom_sf"/>
</dbReference>
<dbReference type="PROSITE" id="PS00108">
    <property type="entry name" value="PROTEIN_KINASE_ST"/>
    <property type="match status" value="1"/>
</dbReference>
<dbReference type="SUPFAM" id="SSF56112">
    <property type="entry name" value="Protein kinase-like (PK-like)"/>
    <property type="match status" value="1"/>
</dbReference>
<keyword evidence="3 8" id="KW-0418">Kinase</keyword>
<keyword evidence="6" id="KW-0723">Serine/threonine-protein kinase</keyword>